<dbReference type="Pfam" id="PF00563">
    <property type="entry name" value="EAL"/>
    <property type="match status" value="1"/>
</dbReference>
<dbReference type="PROSITE" id="PS50887">
    <property type="entry name" value="GGDEF"/>
    <property type="match status" value="1"/>
</dbReference>
<gene>
    <name evidence="5" type="ORF">EV385_5780</name>
</gene>
<keyword evidence="6" id="KW-1185">Reference proteome</keyword>
<evidence type="ECO:0000256" key="2">
    <source>
        <dbReference type="SAM" id="Phobius"/>
    </source>
</evidence>
<dbReference type="InterPro" id="IPR001633">
    <property type="entry name" value="EAL_dom"/>
</dbReference>
<dbReference type="PANTHER" id="PTHR33121">
    <property type="entry name" value="CYCLIC DI-GMP PHOSPHODIESTERASE PDEF"/>
    <property type="match status" value="1"/>
</dbReference>
<keyword evidence="2" id="KW-0472">Membrane</keyword>
<dbReference type="InterPro" id="IPR050706">
    <property type="entry name" value="Cyclic-di-GMP_PDE-like"/>
</dbReference>
<accession>A0A4V6MG74</accession>
<feature type="domain" description="GGDEF" evidence="4">
    <location>
        <begin position="354"/>
        <end position="486"/>
    </location>
</feature>
<dbReference type="GO" id="GO:0071111">
    <property type="term" value="F:cyclic-guanylate-specific phosphodiesterase activity"/>
    <property type="evidence" value="ECO:0007669"/>
    <property type="project" value="InterPro"/>
</dbReference>
<keyword evidence="2" id="KW-1133">Transmembrane helix</keyword>
<dbReference type="InterPro" id="IPR035919">
    <property type="entry name" value="EAL_sf"/>
</dbReference>
<evidence type="ECO:0000256" key="1">
    <source>
        <dbReference type="SAM" id="MobiDB-lite"/>
    </source>
</evidence>
<evidence type="ECO:0000259" key="3">
    <source>
        <dbReference type="PROSITE" id="PS50883"/>
    </source>
</evidence>
<dbReference type="SMART" id="SM00052">
    <property type="entry name" value="EAL"/>
    <property type="match status" value="1"/>
</dbReference>
<feature type="transmembrane region" description="Helical" evidence="2">
    <location>
        <begin position="48"/>
        <end position="66"/>
    </location>
</feature>
<feature type="domain" description="EAL" evidence="3">
    <location>
        <begin position="495"/>
        <end position="752"/>
    </location>
</feature>
<evidence type="ECO:0000313" key="6">
    <source>
        <dbReference type="Proteomes" id="UP000292564"/>
    </source>
</evidence>
<comment type="caution">
    <text evidence="5">The sequence shown here is derived from an EMBL/GenBank/DDBJ whole genome shotgun (WGS) entry which is preliminary data.</text>
</comment>
<dbReference type="AlphaFoldDB" id="A0A4V6MG74"/>
<feature type="transmembrane region" description="Helical" evidence="2">
    <location>
        <begin position="78"/>
        <end position="97"/>
    </location>
</feature>
<proteinExistence type="predicted"/>
<dbReference type="InterPro" id="IPR029787">
    <property type="entry name" value="Nucleotide_cyclase"/>
</dbReference>
<dbReference type="Gene3D" id="3.30.70.270">
    <property type="match status" value="1"/>
</dbReference>
<dbReference type="InterPro" id="IPR000160">
    <property type="entry name" value="GGDEF_dom"/>
</dbReference>
<feature type="transmembrane region" description="Helical" evidence="2">
    <location>
        <begin position="232"/>
        <end position="251"/>
    </location>
</feature>
<dbReference type="SUPFAM" id="SSF141868">
    <property type="entry name" value="EAL domain-like"/>
    <property type="match status" value="1"/>
</dbReference>
<feature type="transmembrane region" description="Helical" evidence="2">
    <location>
        <begin position="112"/>
        <end position="129"/>
    </location>
</feature>
<dbReference type="CDD" id="cd01948">
    <property type="entry name" value="EAL"/>
    <property type="match status" value="1"/>
</dbReference>
<dbReference type="PANTHER" id="PTHR33121:SF70">
    <property type="entry name" value="SIGNALING PROTEIN YKOW"/>
    <property type="match status" value="1"/>
</dbReference>
<protein>
    <submittedName>
        <fullName evidence="5">Diguanylate cyclase (GGDEF)-like protein</fullName>
    </submittedName>
</protein>
<dbReference type="NCBIfam" id="TIGR00254">
    <property type="entry name" value="GGDEF"/>
    <property type="match status" value="1"/>
</dbReference>
<evidence type="ECO:0000259" key="4">
    <source>
        <dbReference type="PROSITE" id="PS50887"/>
    </source>
</evidence>
<dbReference type="SMART" id="SM00267">
    <property type="entry name" value="GGDEF"/>
    <property type="match status" value="1"/>
</dbReference>
<evidence type="ECO:0000313" key="5">
    <source>
        <dbReference type="EMBL" id="RZU53846.1"/>
    </source>
</evidence>
<name>A0A4V6MG74_9ACTN</name>
<dbReference type="Gene3D" id="3.20.20.450">
    <property type="entry name" value="EAL domain"/>
    <property type="match status" value="1"/>
</dbReference>
<reference evidence="5 6" key="1">
    <citation type="submission" date="2019-02" db="EMBL/GenBank/DDBJ databases">
        <title>Sequencing the genomes of 1000 actinobacteria strains.</title>
        <authorList>
            <person name="Klenk H.-P."/>
        </authorList>
    </citation>
    <scope>NUCLEOTIDE SEQUENCE [LARGE SCALE GENOMIC DNA]</scope>
    <source>
        <strain evidence="5 6">DSM 45162</strain>
    </source>
</reference>
<feature type="transmembrane region" description="Helical" evidence="2">
    <location>
        <begin position="205"/>
        <end position="226"/>
    </location>
</feature>
<organism evidence="5 6">
    <name type="scientific">Krasilnikovia cinnamomea</name>
    <dbReference type="NCBI Taxonomy" id="349313"/>
    <lineage>
        <taxon>Bacteria</taxon>
        <taxon>Bacillati</taxon>
        <taxon>Actinomycetota</taxon>
        <taxon>Actinomycetes</taxon>
        <taxon>Micromonosporales</taxon>
        <taxon>Micromonosporaceae</taxon>
        <taxon>Krasilnikovia</taxon>
    </lineage>
</organism>
<sequence length="779" mass="83672">MPAPGGRYPYPVTREKADDSGAVANRWYLAVGGLVVLVGTALDLEVRLWVYVAVAASVMGAIAVGVRWHRPAWSAPWWLMVAAVASSLVANAGWALALTPAGVPRFPSFGDLFYALMLVLLVLSNYRWVRPGQRRGGAVEGAIVALGGGAVSWTVVIEPLLFDGRFSGLRLASYLCYAAIDLVFLVLTVRIVVVSRVRTPAYRLMVAASSLLITTNTVNFAGLLSGTDLDRLVALGWLGSYLFIGGAALHPSMARSTGTVTRNPVPTSRGRLLLYVTLILAIGALTVTSLATDRGGNSPRTIGLVLLGGAMSIMLIVRMAQLAALLNRRSRFDGLTALGNRARLQDGLDTAGHRDQVLLLVDLDGFRDLNDSFGDQIGDAVLVETARRLRAVLPDRATVVRISGDEFAVLTDTADGLDGADAAQRILDGLHHPYRLPGIPARRIAASIGVVPLGANAPRRHALRDADLALRSARLAGGQQYAVYDAAVHAERLANTQLVADLHRALEDGEFTVHYQPIVALATGAVVEAEALLRWTRPDGTSISPGRFIPLAEQSGAIVAIGSWVLSQVCADLRDLHRDHGLSVTVNVSAQQLRDPRFAQHVLDLLERNDLPGSALIVEITETVLVTSVVDAGTVTEQLQILRDHHVRIAIDDFGTGYSSLAYLRQLPVDILKMDGSFTALQIEEGTERDLAFIRAILELSRNLGLQTIAEAVETAAQADRLRELGCDLAQGYHFARPAPLDTLHKIMRERRDPAAAAPLTHVELPRPDPTLTAANNVS</sequence>
<keyword evidence="2" id="KW-0812">Transmembrane</keyword>
<feature type="transmembrane region" description="Helical" evidence="2">
    <location>
        <begin position="304"/>
        <end position="326"/>
    </location>
</feature>
<feature type="transmembrane region" description="Helical" evidence="2">
    <location>
        <begin position="23"/>
        <end position="42"/>
    </location>
</feature>
<feature type="transmembrane region" description="Helical" evidence="2">
    <location>
        <begin position="174"/>
        <end position="193"/>
    </location>
</feature>
<feature type="transmembrane region" description="Helical" evidence="2">
    <location>
        <begin position="141"/>
        <end position="162"/>
    </location>
</feature>
<dbReference type="EMBL" id="SHKY01000001">
    <property type="protein sequence ID" value="RZU53846.1"/>
    <property type="molecule type" value="Genomic_DNA"/>
</dbReference>
<dbReference type="Proteomes" id="UP000292564">
    <property type="component" value="Unassembled WGS sequence"/>
</dbReference>
<feature type="transmembrane region" description="Helical" evidence="2">
    <location>
        <begin position="272"/>
        <end position="292"/>
    </location>
</feature>
<dbReference type="CDD" id="cd01949">
    <property type="entry name" value="GGDEF"/>
    <property type="match status" value="1"/>
</dbReference>
<dbReference type="Pfam" id="PF00990">
    <property type="entry name" value="GGDEF"/>
    <property type="match status" value="1"/>
</dbReference>
<dbReference type="InterPro" id="IPR043128">
    <property type="entry name" value="Rev_trsase/Diguanyl_cyclase"/>
</dbReference>
<dbReference type="SUPFAM" id="SSF55073">
    <property type="entry name" value="Nucleotide cyclase"/>
    <property type="match status" value="1"/>
</dbReference>
<feature type="region of interest" description="Disordered" evidence="1">
    <location>
        <begin position="757"/>
        <end position="779"/>
    </location>
</feature>
<dbReference type="PROSITE" id="PS50883">
    <property type="entry name" value="EAL"/>
    <property type="match status" value="1"/>
</dbReference>